<dbReference type="Proteomes" id="UP000838756">
    <property type="component" value="Unassembled WGS sequence"/>
</dbReference>
<evidence type="ECO:0000313" key="9">
    <source>
        <dbReference type="EMBL" id="CAH2234253.1"/>
    </source>
</evidence>
<dbReference type="PROSITE" id="PS50835">
    <property type="entry name" value="IG_LIKE"/>
    <property type="match status" value="4"/>
</dbReference>
<dbReference type="GO" id="GO:0007156">
    <property type="term" value="P:homophilic cell adhesion via plasma membrane adhesion molecules"/>
    <property type="evidence" value="ECO:0007669"/>
    <property type="project" value="TreeGrafter"/>
</dbReference>
<comment type="similarity">
    <text evidence="6">Belongs to the hemolin family.</text>
</comment>
<proteinExistence type="inferred from homology"/>
<evidence type="ECO:0000256" key="7">
    <source>
        <dbReference type="ARBA" id="ARBA00068688"/>
    </source>
</evidence>
<feature type="domain" description="Ig-like" evidence="8">
    <location>
        <begin position="187"/>
        <end position="274"/>
    </location>
</feature>
<dbReference type="Gene3D" id="2.60.40.10">
    <property type="entry name" value="Immunoglobulins"/>
    <property type="match status" value="4"/>
</dbReference>
<evidence type="ECO:0000259" key="8">
    <source>
        <dbReference type="PROSITE" id="PS50835"/>
    </source>
</evidence>
<name>A0A8S4RDX5_9NEOP</name>
<dbReference type="GO" id="GO:0005576">
    <property type="term" value="C:extracellular region"/>
    <property type="evidence" value="ECO:0007669"/>
    <property type="project" value="UniProtKB-SubCell"/>
</dbReference>
<dbReference type="SMART" id="SM00408">
    <property type="entry name" value="IGc2"/>
    <property type="match status" value="4"/>
</dbReference>
<dbReference type="GO" id="GO:0098632">
    <property type="term" value="F:cell-cell adhesion mediator activity"/>
    <property type="evidence" value="ECO:0007669"/>
    <property type="project" value="TreeGrafter"/>
</dbReference>
<dbReference type="FunFam" id="2.60.40.10:FF:000032">
    <property type="entry name" value="palladin isoform X1"/>
    <property type="match status" value="1"/>
</dbReference>
<dbReference type="InterPro" id="IPR003598">
    <property type="entry name" value="Ig_sub2"/>
</dbReference>
<dbReference type="InterPro" id="IPR013783">
    <property type="entry name" value="Ig-like_fold"/>
</dbReference>
<dbReference type="GO" id="GO:0070593">
    <property type="term" value="P:dendrite self-avoidance"/>
    <property type="evidence" value="ECO:0007669"/>
    <property type="project" value="TreeGrafter"/>
</dbReference>
<keyword evidence="4" id="KW-0325">Glycoprotein</keyword>
<keyword evidence="3" id="KW-1015">Disulfide bond</keyword>
<sequence>MQCFCTCMKCTPLIPLPYLFATKPHSCLKGVAAGVIGSTEIKAYATDDRQLRRIHSRQFSDASGIKMSPITSCAFFALCALLCASQPVEKLPVLRQLPSEVVFADHKELLLECATEGKEEGVKYKWTKDGKPLTSNTKVDQRGDEGTLIFKNPSKDDEGAYQCYAESPLGVATSRLVHVRRAHIDVPSVNVQKHKPVEGKTYKLECKIPNSYPKPEISWILQTEKSKGDVKGERFTISDEGDLYISSVAKEDTGNMQYICVGKSPAVDSEVVLAKHVLEDVVPSKEANHEMVQQYVTKDTTLKAGESVYLYCIYGGIPLGHPDWFKDGVDINNNSKDRVTRYNKSVGKRLIIKEVLLEDEGSYSCVINNEVGKVQKHTFQVKVVSAPQFVKQPVQKLIVKQGQDVTIPCQVRAVPEAKLAWSFNSDKLPERLQAHTSSQGNVAVSDLVIKGVQKSDSGYYGCRAQNEYGDVYAETLVYVQ</sequence>
<dbReference type="OrthoDB" id="6244967at2759"/>
<dbReference type="SUPFAM" id="SSF48726">
    <property type="entry name" value="Immunoglobulin"/>
    <property type="match status" value="4"/>
</dbReference>
<protein>
    <recommendedName>
        <fullName evidence="7">Hemolin</fullName>
    </recommendedName>
</protein>
<keyword evidence="2" id="KW-0964">Secreted</keyword>
<evidence type="ECO:0000256" key="4">
    <source>
        <dbReference type="ARBA" id="ARBA00023180"/>
    </source>
</evidence>
<comment type="subcellular location">
    <subcellularLocation>
        <location evidence="1">Secreted</location>
    </subcellularLocation>
</comment>
<evidence type="ECO:0000256" key="5">
    <source>
        <dbReference type="ARBA" id="ARBA00023319"/>
    </source>
</evidence>
<accession>A0A8S4RDX5</accession>
<keyword evidence="10" id="KW-1185">Reference proteome</keyword>
<evidence type="ECO:0000313" key="10">
    <source>
        <dbReference type="Proteomes" id="UP000838756"/>
    </source>
</evidence>
<reference evidence="9" key="1">
    <citation type="submission" date="2022-03" db="EMBL/GenBank/DDBJ databases">
        <authorList>
            <person name="Lindestad O."/>
        </authorList>
    </citation>
    <scope>NUCLEOTIDE SEQUENCE</scope>
</reference>
<keyword evidence="5" id="KW-0393">Immunoglobulin domain</keyword>
<organism evidence="9 10">
    <name type="scientific">Pararge aegeria aegeria</name>
    <dbReference type="NCBI Taxonomy" id="348720"/>
    <lineage>
        <taxon>Eukaryota</taxon>
        <taxon>Metazoa</taxon>
        <taxon>Ecdysozoa</taxon>
        <taxon>Arthropoda</taxon>
        <taxon>Hexapoda</taxon>
        <taxon>Insecta</taxon>
        <taxon>Pterygota</taxon>
        <taxon>Neoptera</taxon>
        <taxon>Endopterygota</taxon>
        <taxon>Lepidoptera</taxon>
        <taxon>Glossata</taxon>
        <taxon>Ditrysia</taxon>
        <taxon>Papilionoidea</taxon>
        <taxon>Nymphalidae</taxon>
        <taxon>Satyrinae</taxon>
        <taxon>Satyrini</taxon>
        <taxon>Parargina</taxon>
        <taxon>Pararge</taxon>
    </lineage>
</organism>
<dbReference type="EMBL" id="CAKXAJ010025042">
    <property type="protein sequence ID" value="CAH2234253.1"/>
    <property type="molecule type" value="Genomic_DNA"/>
</dbReference>
<dbReference type="PANTHER" id="PTHR10075">
    <property type="entry name" value="BASIGIN RELATED"/>
    <property type="match status" value="1"/>
</dbReference>
<dbReference type="Pfam" id="PF07679">
    <property type="entry name" value="I-set"/>
    <property type="match status" value="2"/>
</dbReference>
<dbReference type="InterPro" id="IPR036179">
    <property type="entry name" value="Ig-like_dom_sf"/>
</dbReference>
<dbReference type="InterPro" id="IPR013098">
    <property type="entry name" value="Ig_I-set"/>
</dbReference>
<evidence type="ECO:0000256" key="3">
    <source>
        <dbReference type="ARBA" id="ARBA00023157"/>
    </source>
</evidence>
<evidence type="ECO:0000256" key="1">
    <source>
        <dbReference type="ARBA" id="ARBA00004613"/>
    </source>
</evidence>
<dbReference type="GO" id="GO:0005886">
    <property type="term" value="C:plasma membrane"/>
    <property type="evidence" value="ECO:0007669"/>
    <property type="project" value="TreeGrafter"/>
</dbReference>
<dbReference type="InterPro" id="IPR007110">
    <property type="entry name" value="Ig-like_dom"/>
</dbReference>
<comment type="caution">
    <text evidence="9">The sequence shown here is derived from an EMBL/GenBank/DDBJ whole genome shotgun (WGS) entry which is preliminary data.</text>
</comment>
<dbReference type="GO" id="GO:0007411">
    <property type="term" value="P:axon guidance"/>
    <property type="evidence" value="ECO:0007669"/>
    <property type="project" value="TreeGrafter"/>
</dbReference>
<feature type="domain" description="Ig-like" evidence="8">
    <location>
        <begin position="92"/>
        <end position="178"/>
    </location>
</feature>
<evidence type="ECO:0000256" key="2">
    <source>
        <dbReference type="ARBA" id="ARBA00022525"/>
    </source>
</evidence>
<dbReference type="SMART" id="SM00409">
    <property type="entry name" value="IG"/>
    <property type="match status" value="4"/>
</dbReference>
<dbReference type="PANTHER" id="PTHR10075:SF14">
    <property type="entry name" value="CELL ADHESION MOLECULE DSCAM2-RELATED"/>
    <property type="match status" value="1"/>
</dbReference>
<feature type="domain" description="Ig-like" evidence="8">
    <location>
        <begin position="387"/>
        <end position="478"/>
    </location>
</feature>
<dbReference type="GO" id="GO:0030424">
    <property type="term" value="C:axon"/>
    <property type="evidence" value="ECO:0007669"/>
    <property type="project" value="TreeGrafter"/>
</dbReference>
<gene>
    <name evidence="9" type="primary">jg14209</name>
    <name evidence="9" type="ORF">PAEG_LOCUS12119</name>
</gene>
<dbReference type="InterPro" id="IPR003599">
    <property type="entry name" value="Ig_sub"/>
</dbReference>
<dbReference type="AlphaFoldDB" id="A0A8S4RDX5"/>
<feature type="domain" description="Ig-like" evidence="8">
    <location>
        <begin position="283"/>
        <end position="385"/>
    </location>
</feature>
<dbReference type="Pfam" id="PF13927">
    <property type="entry name" value="Ig_3"/>
    <property type="match status" value="2"/>
</dbReference>
<dbReference type="PIRSF" id="PIRSF000615">
    <property type="entry name" value="TyrPK_CSF1-R"/>
    <property type="match status" value="1"/>
</dbReference>
<evidence type="ECO:0000256" key="6">
    <source>
        <dbReference type="ARBA" id="ARBA00061228"/>
    </source>
</evidence>